<dbReference type="PRINTS" id="PR00743">
    <property type="entry name" value="GLHYDRLASE36"/>
</dbReference>
<dbReference type="InterPro" id="IPR031704">
    <property type="entry name" value="Glyco_hydro_36_N"/>
</dbReference>
<evidence type="ECO:0000313" key="6">
    <source>
        <dbReference type="EMBL" id="GGO63036.1"/>
    </source>
</evidence>
<evidence type="ECO:0000313" key="7">
    <source>
        <dbReference type="Proteomes" id="UP000638043"/>
    </source>
</evidence>
<dbReference type="EMBL" id="BMMQ01000003">
    <property type="protein sequence ID" value="GGO63036.1"/>
    <property type="molecule type" value="Genomic_DNA"/>
</dbReference>
<comment type="catalytic activity">
    <reaction evidence="1">
        <text>Hydrolysis of terminal, non-reducing alpha-D-galactose residues in alpha-D-galactosides, including galactose oligosaccharides, galactomannans and galactolipids.</text>
        <dbReference type="EC" id="3.2.1.22"/>
    </reaction>
</comment>
<accession>A0ABQ2N1S4</accession>
<dbReference type="InterPro" id="IPR000111">
    <property type="entry name" value="Glyco_hydro_27/36_CS"/>
</dbReference>
<protein>
    <recommendedName>
        <fullName evidence="2">alpha-galactosidase</fullName>
        <ecNumber evidence="2">3.2.1.22</ecNumber>
    </recommendedName>
</protein>
<dbReference type="Pfam" id="PF16875">
    <property type="entry name" value="Glyco_hydro_36N"/>
    <property type="match status" value="1"/>
</dbReference>
<dbReference type="SUPFAM" id="SSF51445">
    <property type="entry name" value="(Trans)glycosidases"/>
    <property type="match status" value="1"/>
</dbReference>
<evidence type="ECO:0000256" key="2">
    <source>
        <dbReference type="ARBA" id="ARBA00012755"/>
    </source>
</evidence>
<gene>
    <name evidence="6" type="primary">galA</name>
    <name evidence="6" type="ORF">GCM10010910_14610</name>
</gene>
<comment type="caution">
    <text evidence="6">The sequence shown here is derived from an EMBL/GenBank/DDBJ whole genome shotgun (WGS) entry which is preliminary data.</text>
</comment>
<evidence type="ECO:0000256" key="1">
    <source>
        <dbReference type="ARBA" id="ARBA00001255"/>
    </source>
</evidence>
<dbReference type="InterPro" id="IPR050985">
    <property type="entry name" value="Alpha-glycosidase_related"/>
</dbReference>
<dbReference type="Pfam" id="PF02065">
    <property type="entry name" value="Melibiase"/>
    <property type="match status" value="1"/>
</dbReference>
<dbReference type="PANTHER" id="PTHR43053:SF3">
    <property type="entry name" value="ALPHA-GALACTOSIDASE C-RELATED"/>
    <property type="match status" value="1"/>
</dbReference>
<dbReference type="PROSITE" id="PS00512">
    <property type="entry name" value="ALPHA_GALACTOSIDASE"/>
    <property type="match status" value="1"/>
</dbReference>
<dbReference type="InterPro" id="IPR002252">
    <property type="entry name" value="Glyco_hydro_36"/>
</dbReference>
<organism evidence="6 7">
    <name type="scientific">Microbacterium nanhaiense</name>
    <dbReference type="NCBI Taxonomy" id="1301026"/>
    <lineage>
        <taxon>Bacteria</taxon>
        <taxon>Bacillati</taxon>
        <taxon>Actinomycetota</taxon>
        <taxon>Actinomycetes</taxon>
        <taxon>Micrococcales</taxon>
        <taxon>Microbacteriaceae</taxon>
        <taxon>Microbacterium</taxon>
    </lineage>
</organism>
<evidence type="ECO:0000256" key="3">
    <source>
        <dbReference type="ARBA" id="ARBA00022801"/>
    </source>
</evidence>
<keyword evidence="3" id="KW-0378">Hydrolase</keyword>
<dbReference type="PANTHER" id="PTHR43053">
    <property type="entry name" value="GLYCOSIDASE FAMILY 31"/>
    <property type="match status" value="1"/>
</dbReference>
<dbReference type="InterPro" id="IPR013785">
    <property type="entry name" value="Aldolase_TIM"/>
</dbReference>
<reference evidence="7" key="1">
    <citation type="journal article" date="2019" name="Int. J. Syst. Evol. Microbiol.">
        <title>The Global Catalogue of Microorganisms (GCM) 10K type strain sequencing project: providing services to taxonomists for standard genome sequencing and annotation.</title>
        <authorList>
            <consortium name="The Broad Institute Genomics Platform"/>
            <consortium name="The Broad Institute Genome Sequencing Center for Infectious Disease"/>
            <person name="Wu L."/>
            <person name="Ma J."/>
        </authorList>
    </citation>
    <scope>NUCLEOTIDE SEQUENCE [LARGE SCALE GENOMIC DNA]</scope>
    <source>
        <strain evidence="7">CGMCC 4.7181</strain>
    </source>
</reference>
<keyword evidence="4" id="KW-0326">Glycosidase</keyword>
<evidence type="ECO:0000256" key="4">
    <source>
        <dbReference type="ARBA" id="ARBA00023295"/>
    </source>
</evidence>
<evidence type="ECO:0000259" key="5">
    <source>
        <dbReference type="Pfam" id="PF16875"/>
    </source>
</evidence>
<keyword evidence="7" id="KW-1185">Reference proteome</keyword>
<proteinExistence type="predicted"/>
<dbReference type="Gene3D" id="3.20.20.70">
    <property type="entry name" value="Aldolase class I"/>
    <property type="match status" value="1"/>
</dbReference>
<name>A0ABQ2N1S4_9MICO</name>
<feature type="domain" description="Glycosyl hydrolase family 36 N-terminal" evidence="5">
    <location>
        <begin position="36"/>
        <end position="265"/>
    </location>
</feature>
<dbReference type="Proteomes" id="UP000638043">
    <property type="component" value="Unassembled WGS sequence"/>
</dbReference>
<dbReference type="CDD" id="cd14791">
    <property type="entry name" value="GH36"/>
    <property type="match status" value="1"/>
</dbReference>
<dbReference type="InterPro" id="IPR017853">
    <property type="entry name" value="GH"/>
</dbReference>
<sequence>MDGERMTHITHTASSVRIRRFHAQGSALIVAFPEDGLPEVLHWGADPGVHAERGLSELRRAARRQVTPSAFDEAWPLTILPTERDGWAGRPALAGSRQGAPLFPAWRTIEIDEDERGFRLTAEGAGLRLHSEMGFDAHGVLRVTHRVTNIGPFDVALAALDATIPVPARAGEVLDFTGRWIRERAPQRRPVAMGSFARETRRGRTGHDSPLLMVVGEPGFADRSGEVWAVHLAWSGDSVYRTDRLPEGVNAIGAGELLRADEIVLAPGDEFEAPTAWFAWSDAGLDGMSARLHASIRARAGHPRSTRPVMLNTWEAVYFQHSLPPLLALADAAAAVGVERFVLDDGWFLGRRDDSTSLGDWFADPEVWPEGLHPIIDHVRSLGMGFGLWVEPEMISPGSRLEAAHPEWVLGPVDHHPRAWRHQQVLDLARPEAFAYVRDRLDALLTEYPIEFLKWDQNRDLIEAVHAGRAGVDAHTRATYALLDALRKRHPGVEIESCASGGGRVDLGILEHTDRVWASDTNDPIERSRIQRGTEMLLPPELIGSHVGPGTAHTTGRTTDLRFRASMTLFASAGIEMDITRLEADEREMLAAWIAEYKRLRPLLHGGELVHGATGDRGTSLTGSVSADRRWALYRLSREETAEWSVPPLLMLPGLDSALDYRVRVIPSLSAEQHDAVPVAWIADGQIEQPGALLASVGLRVPQLRPGSALVIEVTAA</sequence>
<dbReference type="EC" id="3.2.1.22" evidence="2"/>
<dbReference type="InterPro" id="IPR038417">
    <property type="entry name" value="Alpga-gal_N_sf"/>
</dbReference>
<dbReference type="Gene3D" id="2.70.98.60">
    <property type="entry name" value="alpha-galactosidase from lactobacil brevis"/>
    <property type="match status" value="1"/>
</dbReference>